<evidence type="ECO:0000313" key="6">
    <source>
        <dbReference type="EMBL" id="BCG49327.1"/>
    </source>
</evidence>
<dbReference type="KEGG" id="crr:CRDco_1050"/>
<evidence type="ECO:0000259" key="5">
    <source>
        <dbReference type="Pfam" id="PF00707"/>
    </source>
</evidence>
<sequence length="176" mass="21430">MIKKVIFFNSINSKKILLNTFLYNFFFINFLFILKRVKKKILFLFNKKKFNYFLVFKNIKKKKFLKKKSRLGRLKELRMGISIHNRDYFLKIKKANKFLKEGYTVKIVIFFKGREIIFKEKGVELILKFQNNIKGINFKFSDIEFEGKQINSVFIPKIKNENKKKIHKFYKKKNNS</sequence>
<dbReference type="GO" id="GO:0003743">
    <property type="term" value="F:translation initiation factor activity"/>
    <property type="evidence" value="ECO:0007669"/>
    <property type="project" value="UniProtKB-KW"/>
</dbReference>
<evidence type="ECO:0000256" key="4">
    <source>
        <dbReference type="SAM" id="Phobius"/>
    </source>
</evidence>
<dbReference type="SUPFAM" id="SSF55200">
    <property type="entry name" value="Translation initiation factor IF3, C-terminal domain"/>
    <property type="match status" value="1"/>
</dbReference>
<dbReference type="Proteomes" id="UP000595596">
    <property type="component" value="Chromosome"/>
</dbReference>
<accession>A0A7R6VYD5</accession>
<name>A0A7R6VYD5_CARRU</name>
<proteinExistence type="inferred from homology"/>
<dbReference type="RefSeq" id="WP_201329419.1">
    <property type="nucleotide sequence ID" value="NZ_AP023214.1"/>
</dbReference>
<reference evidence="6 7" key="1">
    <citation type="journal article" date="2020" name="Genome Biol. Evol.">
        <title>Comparative Genomics Underlines Multiple Roles of Profftella, an Obligate Symbiont of Psyllids: Providing Toxins, Vitamins, and Carotenoids.</title>
        <authorList>
            <person name="Nakabachi A."/>
            <person name="Piel J."/>
            <person name="Malenovsky I."/>
            <person name="Hirose Y."/>
        </authorList>
    </citation>
    <scope>NUCLEOTIDE SEQUENCE [LARGE SCALE GENOMIC DNA]</scope>
    <source>
        <strain evidence="6 7">Dco</strain>
    </source>
</reference>
<dbReference type="InterPro" id="IPR001288">
    <property type="entry name" value="Translation_initiation_fac_3"/>
</dbReference>
<keyword evidence="3" id="KW-0648">Protein biosynthesis</keyword>
<dbReference type="Gene3D" id="3.30.110.10">
    <property type="entry name" value="Translation initiation factor 3 (IF-3), C-terminal domain"/>
    <property type="match status" value="1"/>
</dbReference>
<evidence type="ECO:0000256" key="3">
    <source>
        <dbReference type="ARBA" id="ARBA00022917"/>
    </source>
</evidence>
<feature type="transmembrane region" description="Helical" evidence="4">
    <location>
        <begin position="16"/>
        <end position="34"/>
    </location>
</feature>
<dbReference type="PANTHER" id="PTHR10938">
    <property type="entry name" value="TRANSLATION INITIATION FACTOR IF-3"/>
    <property type="match status" value="1"/>
</dbReference>
<organism evidence="6 7">
    <name type="scientific">Candidatus Carsonella ruddii</name>
    <name type="common">Diaphorina cf. continua</name>
    <dbReference type="NCBI Taxonomy" id="2661587"/>
    <lineage>
        <taxon>Bacteria</taxon>
        <taxon>Pseudomonadati</taxon>
        <taxon>Pseudomonadota</taxon>
        <taxon>Gammaproteobacteria</taxon>
        <taxon>Oceanospirillales</taxon>
        <taxon>Halomonadaceae</taxon>
        <taxon>Zymobacter group</taxon>
        <taxon>Candidatus Carsonella</taxon>
    </lineage>
</organism>
<dbReference type="GO" id="GO:0032790">
    <property type="term" value="P:ribosome disassembly"/>
    <property type="evidence" value="ECO:0007669"/>
    <property type="project" value="TreeGrafter"/>
</dbReference>
<keyword evidence="4" id="KW-0472">Membrane</keyword>
<evidence type="ECO:0000313" key="7">
    <source>
        <dbReference type="Proteomes" id="UP000595596"/>
    </source>
</evidence>
<gene>
    <name evidence="6" type="primary">infC</name>
    <name evidence="6" type="ORF">CRDco_1050</name>
</gene>
<protein>
    <submittedName>
        <fullName evidence="6">Translation initiation factor IF-3</fullName>
    </submittedName>
</protein>
<dbReference type="AlphaFoldDB" id="A0A7R6VYD5"/>
<dbReference type="GO" id="GO:0043022">
    <property type="term" value="F:ribosome binding"/>
    <property type="evidence" value="ECO:0007669"/>
    <property type="project" value="TreeGrafter"/>
</dbReference>
<evidence type="ECO:0000256" key="2">
    <source>
        <dbReference type="ARBA" id="ARBA00022540"/>
    </source>
</evidence>
<keyword evidence="7" id="KW-1185">Reference proteome</keyword>
<evidence type="ECO:0000256" key="1">
    <source>
        <dbReference type="ARBA" id="ARBA00005439"/>
    </source>
</evidence>
<dbReference type="PANTHER" id="PTHR10938:SF0">
    <property type="entry name" value="TRANSLATION INITIATION FACTOR IF-3, MITOCHONDRIAL"/>
    <property type="match status" value="1"/>
</dbReference>
<dbReference type="InterPro" id="IPR019815">
    <property type="entry name" value="Translation_initiation_fac_3_C"/>
</dbReference>
<keyword evidence="4" id="KW-1133">Transmembrane helix</keyword>
<keyword evidence="2 6" id="KW-0396">Initiation factor</keyword>
<dbReference type="InterPro" id="IPR036788">
    <property type="entry name" value="T_IF-3_C_sf"/>
</dbReference>
<feature type="domain" description="Translation initiation factor 3 C-terminal" evidence="5">
    <location>
        <begin position="74"/>
        <end position="157"/>
    </location>
</feature>
<keyword evidence="4" id="KW-0812">Transmembrane</keyword>
<dbReference type="Pfam" id="PF00707">
    <property type="entry name" value="IF3_C"/>
    <property type="match status" value="1"/>
</dbReference>
<comment type="similarity">
    <text evidence="1">Belongs to the IF-3 family.</text>
</comment>
<dbReference type="EMBL" id="AP023214">
    <property type="protein sequence ID" value="BCG49327.1"/>
    <property type="molecule type" value="Genomic_DNA"/>
</dbReference>